<dbReference type="SUPFAM" id="SSF46894">
    <property type="entry name" value="C-terminal effector domain of the bipartite response regulators"/>
    <property type="match status" value="1"/>
</dbReference>
<gene>
    <name evidence="2" type="ORF">H9Y04_28705</name>
</gene>
<evidence type="ECO:0000313" key="3">
    <source>
        <dbReference type="Proteomes" id="UP000642284"/>
    </source>
</evidence>
<dbReference type="PANTHER" id="PTHR34293:SF1">
    <property type="entry name" value="HTH-TYPE TRANSCRIPTIONAL REGULATOR TRMBL2"/>
    <property type="match status" value="1"/>
</dbReference>
<dbReference type="InterPro" id="IPR036388">
    <property type="entry name" value="WH-like_DNA-bd_sf"/>
</dbReference>
<name>A0ABR7SM07_9ACTN</name>
<dbReference type="Pfam" id="PF00196">
    <property type="entry name" value="GerE"/>
    <property type="match status" value="1"/>
</dbReference>
<accession>A0ABR7SM07</accession>
<sequence>MSGTDTTLNLYQELRTRGVTSLDQVGEDLGLSPAQRAEHRAELLELGLIVPTGEQHDDRLALLNGRPPEATSDNIAVVEPEAALLRLLRQEQERLRAQLTQANRTHDVLASLADRFLHAGAATTDPEVSFRVLTDYRHIQQVLQDMSDTLQHTMASMSPGPFHRDIPERTLARDIGQLARGVRVRTVYSRRAALVPDIARYLRRKAEAGVELRQIAHVPMNMVIADEQTALLPLDPADVRAGAIQATGSGLVRGYLKWYEHVWEAATPYTGGEADGSEGPALTDQQRAVLRLLADGLKDERIARDLGVSLRTVSRIIAELLQELGAASRFEAGVRAARLGWLDD</sequence>
<dbReference type="PANTHER" id="PTHR34293">
    <property type="entry name" value="HTH-TYPE TRANSCRIPTIONAL REGULATOR TRMBL2"/>
    <property type="match status" value="1"/>
</dbReference>
<feature type="domain" description="HTH luxR-type" evidence="1">
    <location>
        <begin position="275"/>
        <end position="340"/>
    </location>
</feature>
<dbReference type="RefSeq" id="WP_187816960.1">
    <property type="nucleotide sequence ID" value="NZ_JACTVJ010000014.1"/>
</dbReference>
<dbReference type="InterPro" id="IPR016032">
    <property type="entry name" value="Sig_transdc_resp-reg_C-effctor"/>
</dbReference>
<dbReference type="PRINTS" id="PR00038">
    <property type="entry name" value="HTHLUXR"/>
</dbReference>
<keyword evidence="3" id="KW-1185">Reference proteome</keyword>
<evidence type="ECO:0000313" key="2">
    <source>
        <dbReference type="EMBL" id="MBC9716520.1"/>
    </source>
</evidence>
<dbReference type="CDD" id="cd06170">
    <property type="entry name" value="LuxR_C_like"/>
    <property type="match status" value="1"/>
</dbReference>
<dbReference type="SMART" id="SM00421">
    <property type="entry name" value="HTH_LUXR"/>
    <property type="match status" value="1"/>
</dbReference>
<dbReference type="InterPro" id="IPR000792">
    <property type="entry name" value="Tscrpt_reg_LuxR_C"/>
</dbReference>
<comment type="caution">
    <text evidence="2">The sequence shown here is derived from an EMBL/GenBank/DDBJ whole genome shotgun (WGS) entry which is preliminary data.</text>
</comment>
<dbReference type="Gene3D" id="1.10.10.10">
    <property type="entry name" value="Winged helix-like DNA-binding domain superfamily/Winged helix DNA-binding domain"/>
    <property type="match status" value="1"/>
</dbReference>
<proteinExistence type="predicted"/>
<dbReference type="InterPro" id="IPR051797">
    <property type="entry name" value="TrmB-like"/>
</dbReference>
<dbReference type="EMBL" id="JACTVJ010000014">
    <property type="protein sequence ID" value="MBC9716520.1"/>
    <property type="molecule type" value="Genomic_DNA"/>
</dbReference>
<dbReference type="PROSITE" id="PS50043">
    <property type="entry name" value="HTH_LUXR_2"/>
    <property type="match status" value="1"/>
</dbReference>
<dbReference type="Proteomes" id="UP000642284">
    <property type="component" value="Unassembled WGS sequence"/>
</dbReference>
<organism evidence="2 3">
    <name type="scientific">Streptomyces polyasparticus</name>
    <dbReference type="NCBI Taxonomy" id="2767826"/>
    <lineage>
        <taxon>Bacteria</taxon>
        <taxon>Bacillati</taxon>
        <taxon>Actinomycetota</taxon>
        <taxon>Actinomycetes</taxon>
        <taxon>Kitasatosporales</taxon>
        <taxon>Streptomycetaceae</taxon>
        <taxon>Streptomyces</taxon>
    </lineage>
</organism>
<protein>
    <submittedName>
        <fullName evidence="2">Response regulator transcription factor</fullName>
    </submittedName>
</protein>
<evidence type="ECO:0000259" key="1">
    <source>
        <dbReference type="PROSITE" id="PS50043"/>
    </source>
</evidence>
<reference evidence="2 3" key="1">
    <citation type="submission" date="2020-08" db="EMBL/GenBank/DDBJ databases">
        <title>Genemic of Streptomyces polyaspartic.</title>
        <authorList>
            <person name="Liu W."/>
        </authorList>
    </citation>
    <scope>NUCLEOTIDE SEQUENCE [LARGE SCALE GENOMIC DNA]</scope>
    <source>
        <strain evidence="2 3">TRM66268-LWL</strain>
    </source>
</reference>